<reference evidence="1 2" key="1">
    <citation type="journal article" date="2021" name="Pathogens">
        <title>Isolation and Characterization of Kingella bonacorsii sp. nov., A Novel Kingella Species Detected in a Stable Periodontitis Subject.</title>
        <authorList>
            <person name="Antezack A."/>
            <person name="Boxberger M."/>
            <person name="Rolland C."/>
            <person name="Monnet-Corti V."/>
            <person name="La Scola B."/>
        </authorList>
    </citation>
    <scope>NUCLEOTIDE SEQUENCE [LARGE SCALE GENOMIC DNA]</scope>
    <source>
        <strain evidence="1 2">Marseille-Q4569</strain>
    </source>
</reference>
<sequence>MKDLSVCLLLLDDACTHRLPPARVGHGYCAHISLPEGKIVSARARILPAGSGLRVVSERGGDTLHLMVKGVAAVRGQVKVSLLLQTEICPCEVLHEFWLLSQ</sequence>
<dbReference type="RefSeq" id="WP_003793116.1">
    <property type="nucleotide sequence ID" value="NZ_JAEHNZ010000002.1"/>
</dbReference>
<evidence type="ECO:0000313" key="1">
    <source>
        <dbReference type="EMBL" id="MBK0396539.1"/>
    </source>
</evidence>
<comment type="caution">
    <text evidence="1">The sequence shown here is derived from an EMBL/GenBank/DDBJ whole genome shotgun (WGS) entry which is preliminary data.</text>
</comment>
<proteinExistence type="predicted"/>
<keyword evidence="2" id="KW-1185">Reference proteome</keyword>
<evidence type="ECO:0000313" key="2">
    <source>
        <dbReference type="Proteomes" id="UP000614058"/>
    </source>
</evidence>
<organism evidence="1 2">
    <name type="scientific">Kingella bonacorsii</name>
    <dbReference type="NCBI Taxonomy" id="2796361"/>
    <lineage>
        <taxon>Bacteria</taxon>
        <taxon>Pseudomonadati</taxon>
        <taxon>Pseudomonadota</taxon>
        <taxon>Betaproteobacteria</taxon>
        <taxon>Neisseriales</taxon>
        <taxon>Neisseriaceae</taxon>
        <taxon>Kingella</taxon>
    </lineage>
</organism>
<dbReference type="GeneID" id="84907902"/>
<dbReference type="EMBL" id="JAEHNZ010000002">
    <property type="protein sequence ID" value="MBK0396539.1"/>
    <property type="molecule type" value="Genomic_DNA"/>
</dbReference>
<name>A0ABS1BTP8_9NEIS</name>
<gene>
    <name evidence="1" type="ORF">JDW22_08115</name>
</gene>
<protein>
    <submittedName>
        <fullName evidence="1">Uncharacterized protein</fullName>
    </submittedName>
</protein>
<dbReference type="Proteomes" id="UP000614058">
    <property type="component" value="Unassembled WGS sequence"/>
</dbReference>
<accession>A0ABS1BTP8</accession>